<keyword evidence="2" id="KW-1185">Reference proteome</keyword>
<dbReference type="EMBL" id="JACEEZ010001239">
    <property type="protein sequence ID" value="KAG0729401.1"/>
    <property type="molecule type" value="Genomic_DNA"/>
</dbReference>
<proteinExistence type="predicted"/>
<protein>
    <submittedName>
        <fullName evidence="1">Uncharacterized protein</fullName>
    </submittedName>
</protein>
<sequence>MTGPITTMEVHKWACDVVHGQAPWGSDTSQCISLRYPPLVNYPPGWAAEFLEKDSPLHHAAIRRHLTLRQTSRPPPTKAANWIELRLVAGFDPLGYKEKPSEKDVKN</sequence>
<reference evidence="1" key="1">
    <citation type="submission" date="2020-07" db="EMBL/GenBank/DDBJ databases">
        <title>The High-quality genome of the commercially important snow crab, Chionoecetes opilio.</title>
        <authorList>
            <person name="Jeong J.-H."/>
            <person name="Ryu S."/>
        </authorList>
    </citation>
    <scope>NUCLEOTIDE SEQUENCE</scope>
    <source>
        <strain evidence="1">MADBK_172401_WGS</strain>
        <tissue evidence="1">Digestive gland</tissue>
    </source>
</reference>
<dbReference type="AlphaFoldDB" id="A0A8J4YRS6"/>
<gene>
    <name evidence="1" type="ORF">GWK47_030395</name>
</gene>
<organism evidence="1 2">
    <name type="scientific">Chionoecetes opilio</name>
    <name type="common">Atlantic snow crab</name>
    <name type="synonym">Cancer opilio</name>
    <dbReference type="NCBI Taxonomy" id="41210"/>
    <lineage>
        <taxon>Eukaryota</taxon>
        <taxon>Metazoa</taxon>
        <taxon>Ecdysozoa</taxon>
        <taxon>Arthropoda</taxon>
        <taxon>Crustacea</taxon>
        <taxon>Multicrustacea</taxon>
        <taxon>Malacostraca</taxon>
        <taxon>Eumalacostraca</taxon>
        <taxon>Eucarida</taxon>
        <taxon>Decapoda</taxon>
        <taxon>Pleocyemata</taxon>
        <taxon>Brachyura</taxon>
        <taxon>Eubrachyura</taxon>
        <taxon>Majoidea</taxon>
        <taxon>Majidae</taxon>
        <taxon>Chionoecetes</taxon>
    </lineage>
</organism>
<comment type="caution">
    <text evidence="1">The sequence shown here is derived from an EMBL/GenBank/DDBJ whole genome shotgun (WGS) entry which is preliminary data.</text>
</comment>
<evidence type="ECO:0000313" key="2">
    <source>
        <dbReference type="Proteomes" id="UP000770661"/>
    </source>
</evidence>
<name>A0A8J4YRS6_CHIOP</name>
<accession>A0A8J4YRS6</accession>
<evidence type="ECO:0000313" key="1">
    <source>
        <dbReference type="EMBL" id="KAG0729401.1"/>
    </source>
</evidence>
<dbReference type="Proteomes" id="UP000770661">
    <property type="component" value="Unassembled WGS sequence"/>
</dbReference>